<reference evidence="1 2" key="1">
    <citation type="submission" date="2021-06" db="EMBL/GenBank/DDBJ databases">
        <title>Caerostris darwini draft genome.</title>
        <authorList>
            <person name="Kono N."/>
            <person name="Arakawa K."/>
        </authorList>
    </citation>
    <scope>NUCLEOTIDE SEQUENCE [LARGE SCALE GENOMIC DNA]</scope>
</reference>
<proteinExistence type="predicted"/>
<dbReference type="EMBL" id="BPLQ01002307">
    <property type="protein sequence ID" value="GIX91217.1"/>
    <property type="molecule type" value="Genomic_DNA"/>
</dbReference>
<sequence>MDQKQRSQQLDAFLSVDLVCSETERERHPPSKSSAKRESCEIQLQYSPLPTFPFVQAVFTPEVMLFKYGPERGANDQRERRRSV</sequence>
<dbReference type="AlphaFoldDB" id="A0AAV4P1Y9"/>
<evidence type="ECO:0000313" key="2">
    <source>
        <dbReference type="Proteomes" id="UP001054837"/>
    </source>
</evidence>
<dbReference type="Proteomes" id="UP001054837">
    <property type="component" value="Unassembled WGS sequence"/>
</dbReference>
<name>A0AAV4P1Y9_9ARAC</name>
<organism evidence="1 2">
    <name type="scientific">Caerostris darwini</name>
    <dbReference type="NCBI Taxonomy" id="1538125"/>
    <lineage>
        <taxon>Eukaryota</taxon>
        <taxon>Metazoa</taxon>
        <taxon>Ecdysozoa</taxon>
        <taxon>Arthropoda</taxon>
        <taxon>Chelicerata</taxon>
        <taxon>Arachnida</taxon>
        <taxon>Araneae</taxon>
        <taxon>Araneomorphae</taxon>
        <taxon>Entelegynae</taxon>
        <taxon>Araneoidea</taxon>
        <taxon>Araneidae</taxon>
        <taxon>Caerostris</taxon>
    </lineage>
</organism>
<evidence type="ECO:0000313" key="1">
    <source>
        <dbReference type="EMBL" id="GIX91217.1"/>
    </source>
</evidence>
<keyword evidence="2" id="KW-1185">Reference proteome</keyword>
<accession>A0AAV4P1Y9</accession>
<gene>
    <name evidence="1" type="ORF">CDAR_179491</name>
</gene>
<protein>
    <submittedName>
        <fullName evidence="1">Uncharacterized protein</fullName>
    </submittedName>
</protein>
<comment type="caution">
    <text evidence="1">The sequence shown here is derived from an EMBL/GenBank/DDBJ whole genome shotgun (WGS) entry which is preliminary data.</text>
</comment>